<protein>
    <submittedName>
        <fullName evidence="1">Uncharacterized protein</fullName>
    </submittedName>
</protein>
<accession>A0ABC9X004</accession>
<dbReference type="Proteomes" id="UP001623348">
    <property type="component" value="Unassembled WGS sequence"/>
</dbReference>
<keyword evidence="2" id="KW-1185">Reference proteome</keyword>
<sequence>MTSRSREVILPLYSALMRPHREYCVQLWGPQYRRDMDLFKQVQRKAMKMIRGLEHLCYEDRLRELGLFSLEKRRLQGDLIAAFQYLKGAYRKAGEGLFTRASSDRTRDNGLKMKEGRFRLDIRKNISVWVVRHWHRLSREAVDARSLEVFKARLDGALGYLV</sequence>
<dbReference type="AlphaFoldDB" id="A0ABC9X004"/>
<name>A0ABC9X004_GRUJA</name>
<dbReference type="EMBL" id="BAAFJT010000005">
    <property type="protein sequence ID" value="GAB0190177.1"/>
    <property type="molecule type" value="Genomic_DNA"/>
</dbReference>
<organism evidence="1 2">
    <name type="scientific">Grus japonensis</name>
    <name type="common">Japanese crane</name>
    <name type="synonym">Red-crowned crane</name>
    <dbReference type="NCBI Taxonomy" id="30415"/>
    <lineage>
        <taxon>Eukaryota</taxon>
        <taxon>Metazoa</taxon>
        <taxon>Chordata</taxon>
        <taxon>Craniata</taxon>
        <taxon>Vertebrata</taxon>
        <taxon>Euteleostomi</taxon>
        <taxon>Archelosauria</taxon>
        <taxon>Archosauria</taxon>
        <taxon>Dinosauria</taxon>
        <taxon>Saurischia</taxon>
        <taxon>Theropoda</taxon>
        <taxon>Coelurosauria</taxon>
        <taxon>Aves</taxon>
        <taxon>Neognathae</taxon>
        <taxon>Neoaves</taxon>
        <taxon>Gruiformes</taxon>
        <taxon>Gruidae</taxon>
        <taxon>Grus</taxon>
    </lineage>
</organism>
<dbReference type="PANTHER" id="PTHR33332">
    <property type="entry name" value="REVERSE TRANSCRIPTASE DOMAIN-CONTAINING PROTEIN"/>
    <property type="match status" value="1"/>
</dbReference>
<evidence type="ECO:0000313" key="2">
    <source>
        <dbReference type="Proteomes" id="UP001623348"/>
    </source>
</evidence>
<evidence type="ECO:0000313" key="1">
    <source>
        <dbReference type="EMBL" id="GAB0190177.1"/>
    </source>
</evidence>
<comment type="caution">
    <text evidence="1">The sequence shown here is derived from an EMBL/GenBank/DDBJ whole genome shotgun (WGS) entry which is preliminary data.</text>
</comment>
<proteinExistence type="predicted"/>
<gene>
    <name evidence="1" type="ORF">GRJ2_001483000</name>
</gene>
<reference evidence="1 2" key="1">
    <citation type="submission" date="2024-06" db="EMBL/GenBank/DDBJ databases">
        <title>The draft genome of Grus japonensis, version 3.</title>
        <authorList>
            <person name="Nabeshima K."/>
            <person name="Suzuki S."/>
            <person name="Onuma M."/>
        </authorList>
    </citation>
    <scope>NUCLEOTIDE SEQUENCE [LARGE SCALE GENOMIC DNA]</scope>
    <source>
        <strain evidence="1 2">451A</strain>
    </source>
</reference>